<reference evidence="2" key="1">
    <citation type="journal article" date="2019" name="Sci. Rep.">
        <title>Draft genome of Tanacetum cinerariifolium, the natural source of mosquito coil.</title>
        <authorList>
            <person name="Yamashiro T."/>
            <person name="Shiraishi A."/>
            <person name="Satake H."/>
            <person name="Nakayama K."/>
        </authorList>
    </citation>
    <scope>NUCLEOTIDE SEQUENCE</scope>
</reference>
<feature type="region of interest" description="Disordered" evidence="1">
    <location>
        <begin position="102"/>
        <end position="136"/>
    </location>
</feature>
<name>A0A699HTZ9_TANCI</name>
<comment type="caution">
    <text evidence="2">The sequence shown here is derived from an EMBL/GenBank/DDBJ whole genome shotgun (WGS) entry which is preliminary data.</text>
</comment>
<accession>A0A699HTZ9</accession>
<proteinExistence type="predicted"/>
<feature type="compositionally biased region" description="Basic and acidic residues" evidence="1">
    <location>
        <begin position="114"/>
        <end position="129"/>
    </location>
</feature>
<evidence type="ECO:0000256" key="1">
    <source>
        <dbReference type="SAM" id="MobiDB-lite"/>
    </source>
</evidence>
<dbReference type="EMBL" id="BKCJ010191631">
    <property type="protein sequence ID" value="GEY59119.1"/>
    <property type="molecule type" value="Genomic_DNA"/>
</dbReference>
<feature type="compositionally biased region" description="Low complexity" evidence="1">
    <location>
        <begin position="42"/>
        <end position="69"/>
    </location>
</feature>
<evidence type="ECO:0000313" key="2">
    <source>
        <dbReference type="EMBL" id="GEY59119.1"/>
    </source>
</evidence>
<feature type="region of interest" description="Disordered" evidence="1">
    <location>
        <begin position="42"/>
        <end position="83"/>
    </location>
</feature>
<dbReference type="AlphaFoldDB" id="A0A699HTZ9"/>
<gene>
    <name evidence="2" type="ORF">Tci_431093</name>
</gene>
<sequence>MDLFSFIHHANPTKVRIGEREVGEGEVPLLELTRGRVVSLAGVNEQRNQNNNVEGAGNQNDDAGNNVAGEGAADGQGVPGDTGIIRIEDEVPVTIAEKAKVSQKKRKVVGGTSESDHPPKKLREDHDTSGDVGASNGGKSLVVIQELFERSTLNVEIGVTATATVHFVTSYVSLTLELEGWTSRILDPPIMTTAVATTVAANMSSVPVPRVDDELVHASIFAVSATISTVGPDVAGTSQPAGIGLSADSFYVSQDMDSEMLRQIYVPKWNILNECALDDFDMYRSLVDHLAPPVTCLGVEVRMRLEHTLREKKILEGRFSRRADLLK</sequence>
<organism evidence="2">
    <name type="scientific">Tanacetum cinerariifolium</name>
    <name type="common">Dalmatian daisy</name>
    <name type="synonym">Chrysanthemum cinerariifolium</name>
    <dbReference type="NCBI Taxonomy" id="118510"/>
    <lineage>
        <taxon>Eukaryota</taxon>
        <taxon>Viridiplantae</taxon>
        <taxon>Streptophyta</taxon>
        <taxon>Embryophyta</taxon>
        <taxon>Tracheophyta</taxon>
        <taxon>Spermatophyta</taxon>
        <taxon>Magnoliopsida</taxon>
        <taxon>eudicotyledons</taxon>
        <taxon>Gunneridae</taxon>
        <taxon>Pentapetalae</taxon>
        <taxon>asterids</taxon>
        <taxon>campanulids</taxon>
        <taxon>Asterales</taxon>
        <taxon>Asteraceae</taxon>
        <taxon>Asteroideae</taxon>
        <taxon>Anthemideae</taxon>
        <taxon>Anthemidinae</taxon>
        <taxon>Tanacetum</taxon>
    </lineage>
</organism>
<protein>
    <submittedName>
        <fullName evidence="2">Uncharacterized protein</fullName>
    </submittedName>
</protein>